<accession>A0A414B6Y0</accession>
<dbReference type="Gene3D" id="3.40.50.300">
    <property type="entry name" value="P-loop containing nucleotide triphosphate hydrolases"/>
    <property type="match status" value="1"/>
</dbReference>
<dbReference type="AlphaFoldDB" id="A0A414B6Y0"/>
<keyword evidence="1" id="KW-0547">Nucleotide-binding</keyword>
<gene>
    <name evidence="1" type="ORF">DW833_05845</name>
</gene>
<name>A0A414B6Y0_9FIRM</name>
<dbReference type="Proteomes" id="UP000284621">
    <property type="component" value="Unassembled WGS sequence"/>
</dbReference>
<keyword evidence="1" id="KW-0067">ATP-binding</keyword>
<proteinExistence type="predicted"/>
<evidence type="ECO:0000313" key="1">
    <source>
        <dbReference type="EMBL" id="RHC66160.1"/>
    </source>
</evidence>
<evidence type="ECO:0000313" key="2">
    <source>
        <dbReference type="Proteomes" id="UP000284621"/>
    </source>
</evidence>
<organism evidence="1 2">
    <name type="scientific">Anaerobutyricum hallii</name>
    <dbReference type="NCBI Taxonomy" id="39488"/>
    <lineage>
        <taxon>Bacteria</taxon>
        <taxon>Bacillati</taxon>
        <taxon>Bacillota</taxon>
        <taxon>Clostridia</taxon>
        <taxon>Lachnospirales</taxon>
        <taxon>Lachnospiraceae</taxon>
        <taxon>Anaerobutyricum</taxon>
    </lineage>
</organism>
<dbReference type="EMBL" id="QSID01000005">
    <property type="protein sequence ID" value="RHC66160.1"/>
    <property type="molecule type" value="Genomic_DNA"/>
</dbReference>
<dbReference type="RefSeq" id="WP_118380862.1">
    <property type="nucleotide sequence ID" value="NZ_CABJFJ010000005.1"/>
</dbReference>
<dbReference type="SUPFAM" id="SSF52540">
    <property type="entry name" value="P-loop containing nucleoside triphosphate hydrolases"/>
    <property type="match status" value="1"/>
</dbReference>
<dbReference type="GO" id="GO:0005524">
    <property type="term" value="F:ATP binding"/>
    <property type="evidence" value="ECO:0007669"/>
    <property type="project" value="UniProtKB-KW"/>
</dbReference>
<comment type="caution">
    <text evidence="1">The sequence shown here is derived from an EMBL/GenBank/DDBJ whole genome shotgun (WGS) entry which is preliminary data.</text>
</comment>
<reference evidence="1 2" key="1">
    <citation type="submission" date="2018-08" db="EMBL/GenBank/DDBJ databases">
        <title>A genome reference for cultivated species of the human gut microbiota.</title>
        <authorList>
            <person name="Zou Y."/>
            <person name="Xue W."/>
            <person name="Luo G."/>
        </authorList>
    </citation>
    <scope>NUCLEOTIDE SEQUENCE [LARGE SCALE GENOMIC DNA]</scope>
    <source>
        <strain evidence="1 2">AM34-3LB</strain>
    </source>
</reference>
<sequence length="809" mass="94964">MYLSNEEVRLLDTAVKYFEVGFRSYIAEVIIQKYDTIEKYRAAINSKKSTFNGGSAILSGRINALLSNLSQERQIKKVYKLLSETNNNCKNNIKVEIKEEKSDAYILVSELISITYVFGAELFSDMIQRFSSREEYMYLAEQYRTIRNNLSHPEASISDLNYKETDKFITILKGYIDSKYFWLASKDELQKVLDGLSISINNSVNIINNLSMLPKQKNKFVCRTKEINLVKTYLTGNELGFGRMHYILITGFGGMGKTALITEVIMQLIKDHNNKVLRDDRWFDFILFFSAKEEVLDIDDTNGKINNYRLRSQISTLEDIKQEIRKYLGTDDLIEYNKKGLIVIDNFETLTQEEKEKINNYIIYESNNSIQYVLTSRNEEHIDTNYQLKLKTFNEIEGCDFINKYLEENALTIELTEDNKKQLVKLSKGNTLVLVLSLHRLNQGIDISVIEKELNSIGTETVKNIVSFMSKNSFDEIYNQFKGEEEIVERILQILVMYDDPIDRYSLMILSHSDMNIVDQVVNALTAGLVLEEQREEVQINEFAKTYLLIKFRPNKIEYISKQQMISEYKRDLTIKKNKLQDCRRKNPQIDNIFKEWQPNNIIDELAILEAFEAYIYFNVGFVTNRKTRPNKKYNLKQVNEYFSKIEETSTHPYIYAQKARILLPLLRFKSEDNELIKECLQDSFEKTIISVETQYINIKGTISYASILRELGRFYLEDSKKKDYNKSANYSEKSKEIYEKTNKIDKYYYFTLRNLAKAYTGLYEYTKEKEYIIASLKLWNTIQNESKFELKNLKIEAQKQISFCIENV</sequence>
<dbReference type="InterPro" id="IPR027417">
    <property type="entry name" value="P-loop_NTPase"/>
</dbReference>
<protein>
    <submittedName>
        <fullName evidence="1">ATP-binding protein</fullName>
    </submittedName>
</protein>
<keyword evidence="2" id="KW-1185">Reference proteome</keyword>